<evidence type="ECO:0000313" key="9">
    <source>
        <dbReference type="EMBL" id="MDG3014239.1"/>
    </source>
</evidence>
<sequence length="203" mass="20557">MLLTILDLVGIAAFAASGAMIGVQRRLDIFGICVVGVMTGIGGGIIRDLLLGIHPPTSLDTWPNFVTALLTSLVVFFAHPAVKRLAIGVVGLDALGMGLFATAGAQTALDHGAGPLAASLIGATTAIGGGVLRDVLVNEMPLLLHRDLYALPALLGAITVVVGSELGFTANTALVVGTVIATGLRYLALLLHWNLPTAPGAGP</sequence>
<dbReference type="AlphaFoldDB" id="A0A9X4RD46"/>
<keyword evidence="5 7" id="KW-1133">Transmembrane helix</keyword>
<comment type="caution">
    <text evidence="9">The sequence shown here is derived from an EMBL/GenBank/DDBJ whole genome shotgun (WGS) entry which is preliminary data.</text>
</comment>
<evidence type="ECO:0000256" key="5">
    <source>
        <dbReference type="ARBA" id="ARBA00022989"/>
    </source>
</evidence>
<keyword evidence="10" id="KW-1185">Reference proteome</keyword>
<feature type="transmembrane region" description="Helical" evidence="7">
    <location>
        <begin position="148"/>
        <end position="168"/>
    </location>
</feature>
<comment type="similarity">
    <text evidence="2">Belongs to the UPF0126 family.</text>
</comment>
<feature type="transmembrane region" description="Helical" evidence="7">
    <location>
        <begin position="30"/>
        <end position="50"/>
    </location>
</feature>
<dbReference type="EMBL" id="JANRHA010000003">
    <property type="protein sequence ID" value="MDG3014239.1"/>
    <property type="molecule type" value="Genomic_DNA"/>
</dbReference>
<keyword evidence="4 7" id="KW-0812">Transmembrane</keyword>
<keyword evidence="6 7" id="KW-0472">Membrane</keyword>
<dbReference type="Proteomes" id="UP001152755">
    <property type="component" value="Unassembled WGS sequence"/>
</dbReference>
<evidence type="ECO:0000256" key="4">
    <source>
        <dbReference type="ARBA" id="ARBA00022692"/>
    </source>
</evidence>
<dbReference type="RefSeq" id="WP_332519486.1">
    <property type="nucleotide sequence ID" value="NZ_JANRHA010000003.1"/>
</dbReference>
<dbReference type="InterPro" id="IPR005115">
    <property type="entry name" value="Gly_transporter"/>
</dbReference>
<dbReference type="Pfam" id="PF03458">
    <property type="entry name" value="Gly_transporter"/>
    <property type="match status" value="2"/>
</dbReference>
<dbReference type="GO" id="GO:0005886">
    <property type="term" value="C:plasma membrane"/>
    <property type="evidence" value="ECO:0007669"/>
    <property type="project" value="UniProtKB-SubCell"/>
</dbReference>
<reference evidence="9" key="1">
    <citation type="submission" date="2022-08" db="EMBL/GenBank/DDBJ databases">
        <title>Genome analysis of Corynebacteriales strain.</title>
        <authorList>
            <person name="Lee S.D."/>
        </authorList>
    </citation>
    <scope>NUCLEOTIDE SEQUENCE</scope>
    <source>
        <strain evidence="9">D3-21</strain>
    </source>
</reference>
<feature type="transmembrane region" description="Helical" evidence="7">
    <location>
        <begin position="62"/>
        <end position="78"/>
    </location>
</feature>
<gene>
    <name evidence="9" type="ORF">NVS88_06680</name>
</gene>
<feature type="transmembrane region" description="Helical" evidence="7">
    <location>
        <begin position="85"/>
        <end position="104"/>
    </location>
</feature>
<dbReference type="PANTHER" id="PTHR30506">
    <property type="entry name" value="INNER MEMBRANE PROTEIN"/>
    <property type="match status" value="1"/>
</dbReference>
<organism evidence="9 10">
    <name type="scientific">Speluncibacter jeojiensis</name>
    <dbReference type="NCBI Taxonomy" id="2710754"/>
    <lineage>
        <taxon>Bacteria</taxon>
        <taxon>Bacillati</taxon>
        <taxon>Actinomycetota</taxon>
        <taxon>Actinomycetes</taxon>
        <taxon>Mycobacteriales</taxon>
        <taxon>Speluncibacteraceae</taxon>
        <taxon>Speluncibacter</taxon>
    </lineage>
</organism>
<feature type="transmembrane region" description="Helical" evidence="7">
    <location>
        <begin position="174"/>
        <end position="195"/>
    </location>
</feature>
<evidence type="ECO:0000259" key="8">
    <source>
        <dbReference type="Pfam" id="PF03458"/>
    </source>
</evidence>
<proteinExistence type="inferred from homology"/>
<evidence type="ECO:0000256" key="3">
    <source>
        <dbReference type="ARBA" id="ARBA00022475"/>
    </source>
</evidence>
<evidence type="ECO:0000256" key="7">
    <source>
        <dbReference type="SAM" id="Phobius"/>
    </source>
</evidence>
<dbReference type="PANTHER" id="PTHR30506:SF3">
    <property type="entry name" value="UPF0126 INNER MEMBRANE PROTEIN YADS-RELATED"/>
    <property type="match status" value="1"/>
</dbReference>
<protein>
    <submittedName>
        <fullName evidence="9">Trimeric intracellular cation channel family protein</fullName>
    </submittedName>
</protein>
<evidence type="ECO:0000256" key="6">
    <source>
        <dbReference type="ARBA" id="ARBA00023136"/>
    </source>
</evidence>
<feature type="domain" description="Glycine transporter" evidence="8">
    <location>
        <begin position="5"/>
        <end position="79"/>
    </location>
</feature>
<keyword evidence="3" id="KW-1003">Cell membrane</keyword>
<name>A0A9X4RD46_9ACTN</name>
<evidence type="ECO:0000256" key="1">
    <source>
        <dbReference type="ARBA" id="ARBA00004651"/>
    </source>
</evidence>
<feature type="transmembrane region" description="Helical" evidence="7">
    <location>
        <begin position="6"/>
        <end position="23"/>
    </location>
</feature>
<feature type="domain" description="Glycine transporter" evidence="8">
    <location>
        <begin position="92"/>
        <end position="162"/>
    </location>
</feature>
<evidence type="ECO:0000313" key="10">
    <source>
        <dbReference type="Proteomes" id="UP001152755"/>
    </source>
</evidence>
<evidence type="ECO:0000256" key="2">
    <source>
        <dbReference type="ARBA" id="ARBA00008193"/>
    </source>
</evidence>
<comment type="subcellular location">
    <subcellularLocation>
        <location evidence="1">Cell membrane</location>
        <topology evidence="1">Multi-pass membrane protein</topology>
    </subcellularLocation>
</comment>
<accession>A0A9X4RD46</accession>